<comment type="caution">
    <text evidence="2">The sequence shown here is derived from an EMBL/GenBank/DDBJ whole genome shotgun (WGS) entry which is preliminary data.</text>
</comment>
<gene>
    <name evidence="2" type="ORF">EVAR_37468_1</name>
</gene>
<name>A0A4C1XFG8_EUMVA</name>
<keyword evidence="3" id="KW-1185">Reference proteome</keyword>
<dbReference type="AlphaFoldDB" id="A0A4C1XFG8"/>
<evidence type="ECO:0000313" key="3">
    <source>
        <dbReference type="Proteomes" id="UP000299102"/>
    </source>
</evidence>
<evidence type="ECO:0000313" key="2">
    <source>
        <dbReference type="EMBL" id="GBP61204.1"/>
    </source>
</evidence>
<evidence type="ECO:0000259" key="1">
    <source>
        <dbReference type="Pfam" id="PF24103"/>
    </source>
</evidence>
<dbReference type="Proteomes" id="UP000299102">
    <property type="component" value="Unassembled WGS sequence"/>
</dbReference>
<dbReference type="EMBL" id="BGZK01000807">
    <property type="protein sequence ID" value="GBP61204.1"/>
    <property type="molecule type" value="Genomic_DNA"/>
</dbReference>
<protein>
    <recommendedName>
        <fullName evidence="1">Neurotrophin 1 N-terminal domain-containing protein</fullName>
    </recommendedName>
</protein>
<dbReference type="OrthoDB" id="8197497at2759"/>
<dbReference type="Pfam" id="PF24103">
    <property type="entry name" value="NT_N"/>
    <property type="match status" value="1"/>
</dbReference>
<dbReference type="InterPro" id="IPR056200">
    <property type="entry name" value="NT_N"/>
</dbReference>
<organism evidence="2 3">
    <name type="scientific">Eumeta variegata</name>
    <name type="common">Bagworm moth</name>
    <name type="synonym">Eumeta japonica</name>
    <dbReference type="NCBI Taxonomy" id="151549"/>
    <lineage>
        <taxon>Eukaryota</taxon>
        <taxon>Metazoa</taxon>
        <taxon>Ecdysozoa</taxon>
        <taxon>Arthropoda</taxon>
        <taxon>Hexapoda</taxon>
        <taxon>Insecta</taxon>
        <taxon>Pterygota</taxon>
        <taxon>Neoptera</taxon>
        <taxon>Endopterygota</taxon>
        <taxon>Lepidoptera</taxon>
        <taxon>Glossata</taxon>
        <taxon>Ditrysia</taxon>
        <taxon>Tineoidea</taxon>
        <taxon>Psychidae</taxon>
        <taxon>Oiketicinae</taxon>
        <taxon>Eumeta</taxon>
    </lineage>
</organism>
<sequence>MLTDQRAAAGGDEVTRAHLVYGESAKTTHLRPRLFSKAEDDLSDFNYSSDFDMSTDKGIMLAQESKQQHVVVEPPISIVKPKGVINSHRPQYDIDSLEADLLDENKYSDKLNDLFDAVSKNLASRFRSREAMIRDAVLKALERKDHVGKFAQILPIVRAMTDSQRVALASLVASQVSTPPGRSPLNLSQRAAPAPAPAQLWKRYRLRVSALSIPFRKFLILRL</sequence>
<feature type="domain" description="Neurotrophin 1 N-terminal" evidence="1">
    <location>
        <begin position="128"/>
        <end position="191"/>
    </location>
</feature>
<accession>A0A4C1XFG8</accession>
<reference evidence="2 3" key="1">
    <citation type="journal article" date="2019" name="Commun. Biol.">
        <title>The bagworm genome reveals a unique fibroin gene that provides high tensile strength.</title>
        <authorList>
            <person name="Kono N."/>
            <person name="Nakamura H."/>
            <person name="Ohtoshi R."/>
            <person name="Tomita M."/>
            <person name="Numata K."/>
            <person name="Arakawa K."/>
        </authorList>
    </citation>
    <scope>NUCLEOTIDE SEQUENCE [LARGE SCALE GENOMIC DNA]</scope>
</reference>
<proteinExistence type="predicted"/>